<dbReference type="Proteomes" id="UP000481583">
    <property type="component" value="Unassembled WGS sequence"/>
</dbReference>
<organism evidence="2 3">
    <name type="scientific">Streptomyces coryli</name>
    <dbReference type="NCBI Taxonomy" id="1128680"/>
    <lineage>
        <taxon>Bacteria</taxon>
        <taxon>Bacillati</taxon>
        <taxon>Actinomycetota</taxon>
        <taxon>Actinomycetes</taxon>
        <taxon>Kitasatosporales</taxon>
        <taxon>Streptomycetaceae</taxon>
        <taxon>Streptomyces</taxon>
    </lineage>
</organism>
<evidence type="ECO:0000256" key="1">
    <source>
        <dbReference type="SAM" id="MobiDB-lite"/>
    </source>
</evidence>
<evidence type="ECO:0000313" key="2">
    <source>
        <dbReference type="EMBL" id="NGN65966.1"/>
    </source>
</evidence>
<protein>
    <submittedName>
        <fullName evidence="2">Uncharacterized protein</fullName>
    </submittedName>
</protein>
<evidence type="ECO:0000313" key="3">
    <source>
        <dbReference type="Proteomes" id="UP000481583"/>
    </source>
</evidence>
<gene>
    <name evidence="2" type="ORF">G5C51_18965</name>
</gene>
<keyword evidence="3" id="KW-1185">Reference proteome</keyword>
<reference evidence="2 3" key="1">
    <citation type="submission" date="2020-02" db="EMBL/GenBank/DDBJ databases">
        <title>Whole-genome analyses of novel actinobacteria.</title>
        <authorList>
            <person name="Sahin N."/>
        </authorList>
    </citation>
    <scope>NUCLEOTIDE SEQUENCE [LARGE SCALE GENOMIC DNA]</scope>
    <source>
        <strain evidence="2 3">A7024</strain>
    </source>
</reference>
<dbReference type="EMBL" id="JAAKZV010000079">
    <property type="protein sequence ID" value="NGN65966.1"/>
    <property type="molecule type" value="Genomic_DNA"/>
</dbReference>
<feature type="compositionally biased region" description="Basic and acidic residues" evidence="1">
    <location>
        <begin position="94"/>
        <end position="108"/>
    </location>
</feature>
<name>A0A6G4U2N0_9ACTN</name>
<accession>A0A6G4U2N0</accession>
<dbReference type="AlphaFoldDB" id="A0A6G4U2N0"/>
<proteinExistence type="predicted"/>
<comment type="caution">
    <text evidence="2">The sequence shown here is derived from an EMBL/GenBank/DDBJ whole genome shotgun (WGS) entry which is preliminary data.</text>
</comment>
<sequence>MTVGSGGDVTFTAGQLRLELKTAPAEGDATTSRLTCAPAEGARTRLATVPVEETGRDGSSPPSSESGEPKADGDGSGDGGSIDTGAQPLASVRKCPEEPPKGKLDSKRLPKPPAGAEIEEGDGSAYCAVPVGFSTIRKQNASAIVNDPRGRNRVGMMNLAFDKRVVKADGYTERDMLGIMSLADTRSTFLSFGFQPTSAMVSFEADPATIVFTTRAGKTSTSVGYWQHLRVYDVTVNGARLDVGSKCRTSKKIDTRLTAGSDYNPVDGGVMTGSIDIPKFSGCGSGGEDLDPLINATIAGPGNKLKIRQGGVCGPGQVCEIPKLPAL</sequence>
<feature type="region of interest" description="Disordered" evidence="1">
    <location>
        <begin position="22"/>
        <end position="120"/>
    </location>
</feature>